<reference evidence="1 2" key="1">
    <citation type="submission" date="2019-06" db="EMBL/GenBank/DDBJ databases">
        <authorList>
            <person name="Palmer J.M."/>
        </authorList>
    </citation>
    <scope>NUCLEOTIDE SEQUENCE [LARGE SCALE GENOMIC DNA]</scope>
    <source>
        <strain evidence="1 2">TWF102</strain>
    </source>
</reference>
<gene>
    <name evidence="1" type="ORF">TWF102_005294</name>
</gene>
<protein>
    <submittedName>
        <fullName evidence="1">Uncharacterized protein</fullName>
    </submittedName>
</protein>
<organism evidence="1 2">
    <name type="scientific">Orbilia oligospora</name>
    <name type="common">Nematode-trapping fungus</name>
    <name type="synonym">Arthrobotrys oligospora</name>
    <dbReference type="NCBI Taxonomy" id="2813651"/>
    <lineage>
        <taxon>Eukaryota</taxon>
        <taxon>Fungi</taxon>
        <taxon>Dikarya</taxon>
        <taxon>Ascomycota</taxon>
        <taxon>Pezizomycotina</taxon>
        <taxon>Orbiliomycetes</taxon>
        <taxon>Orbiliales</taxon>
        <taxon>Orbiliaceae</taxon>
        <taxon>Orbilia</taxon>
    </lineage>
</organism>
<comment type="caution">
    <text evidence="1">The sequence shown here is derived from an EMBL/GenBank/DDBJ whole genome shotgun (WGS) entry which is preliminary data.</text>
</comment>
<sequence length="144" mass="16704">MEMATRQSAKRAPRCNRLDEPVIRREIETLYPVLLWKVEDIQAEINRNHGLNATQRLNNKEYHKIYRDLVAREKFGKNSEVSLGGVIKIPDRKIRKWVSRNITFTKRMIPGDHRVEDGNSLNSLGHPVLVQTPPSLDIIPLEMI</sequence>
<proteinExistence type="predicted"/>
<dbReference type="EMBL" id="WIQW01000026">
    <property type="protein sequence ID" value="KAF3100415.1"/>
    <property type="molecule type" value="Genomic_DNA"/>
</dbReference>
<dbReference type="Proteomes" id="UP000475325">
    <property type="component" value="Unassembled WGS sequence"/>
</dbReference>
<evidence type="ECO:0000313" key="2">
    <source>
        <dbReference type="Proteomes" id="UP000475325"/>
    </source>
</evidence>
<name>A0A7C8NDJ2_ORBOL</name>
<evidence type="ECO:0000313" key="1">
    <source>
        <dbReference type="EMBL" id="KAF3100415.1"/>
    </source>
</evidence>
<accession>A0A7C8NDJ2</accession>
<dbReference type="AlphaFoldDB" id="A0A7C8NDJ2"/>